<dbReference type="InterPro" id="IPR009061">
    <property type="entry name" value="DNA-bd_dom_put_sf"/>
</dbReference>
<dbReference type="AlphaFoldDB" id="A0A2N5GS19"/>
<dbReference type="SUPFAM" id="SSF46955">
    <property type="entry name" value="Putative DNA-binding domain"/>
    <property type="match status" value="1"/>
</dbReference>
<dbReference type="InterPro" id="IPR000551">
    <property type="entry name" value="MerR-type_HTH_dom"/>
</dbReference>
<evidence type="ECO:0000256" key="1">
    <source>
        <dbReference type="ARBA" id="ARBA00023125"/>
    </source>
</evidence>
<dbReference type="PROSITE" id="PS50937">
    <property type="entry name" value="HTH_MERR_2"/>
    <property type="match status" value="1"/>
</dbReference>
<evidence type="ECO:0000313" key="4">
    <source>
        <dbReference type="EMBL" id="PLR98566.1"/>
    </source>
</evidence>
<dbReference type="RefSeq" id="WP_101575428.1">
    <property type="nucleotide sequence ID" value="NZ_PGVA01000003.1"/>
</dbReference>
<dbReference type="Proteomes" id="UP000235114">
    <property type="component" value="Unassembled WGS sequence"/>
</dbReference>
<dbReference type="PANTHER" id="PTHR30204">
    <property type="entry name" value="REDOX-CYCLING DRUG-SENSING TRANSCRIPTIONAL ACTIVATOR SOXR"/>
    <property type="match status" value="1"/>
</dbReference>
<dbReference type="InterPro" id="IPR047057">
    <property type="entry name" value="MerR_fam"/>
</dbReference>
<dbReference type="SMART" id="SM00422">
    <property type="entry name" value="HTH_MERR"/>
    <property type="match status" value="1"/>
</dbReference>
<keyword evidence="1" id="KW-0238">DNA-binding</keyword>
<name>A0A2N5GS19_9BACI</name>
<evidence type="ECO:0000313" key="6">
    <source>
        <dbReference type="Proteomes" id="UP000235114"/>
    </source>
</evidence>
<organism evidence="3 5">
    <name type="scientific">Bacillus canaveralius</name>
    <dbReference type="NCBI Taxonomy" id="1403243"/>
    <lineage>
        <taxon>Bacteria</taxon>
        <taxon>Bacillati</taxon>
        <taxon>Bacillota</taxon>
        <taxon>Bacilli</taxon>
        <taxon>Bacillales</taxon>
        <taxon>Bacillaceae</taxon>
        <taxon>Bacillus</taxon>
    </lineage>
</organism>
<dbReference type="PRINTS" id="PR00040">
    <property type="entry name" value="HTHMERR"/>
</dbReference>
<keyword evidence="6" id="KW-1185">Reference proteome</keyword>
<gene>
    <name evidence="3" type="ORF">CU635_01665</name>
    <name evidence="4" type="ORF">CVD25_07510</name>
</gene>
<dbReference type="EMBL" id="PGVD01000021">
    <property type="protein sequence ID" value="PLR98566.1"/>
    <property type="molecule type" value="Genomic_DNA"/>
</dbReference>
<reference evidence="3 5" key="1">
    <citation type="submission" date="2017-11" db="EMBL/GenBank/DDBJ databases">
        <title>Comparitive Functional Genomics of Dry Heat Resistant strains isolated from the Viking Spacecraft.</title>
        <authorList>
            <person name="Seuylemezian A."/>
            <person name="Cooper K."/>
            <person name="Vaishampayan P."/>
        </authorList>
    </citation>
    <scope>NUCLEOTIDE SEQUENCE [LARGE SCALE GENOMIC DNA]</scope>
    <source>
        <strain evidence="3 5">M4.6</strain>
    </source>
</reference>
<sequence>MADHGVVGYRIGELARLANVTKRTIDYYTNIGILRPKRSGSNYRYYDDHDLEQLRFIEQCKRENLTLEEIKKRLIAKKKEVIQNIHGSDLYKNR</sequence>
<dbReference type="Pfam" id="PF13411">
    <property type="entry name" value="MerR_1"/>
    <property type="match status" value="1"/>
</dbReference>
<dbReference type="Gene3D" id="1.10.1660.10">
    <property type="match status" value="1"/>
</dbReference>
<proteinExistence type="predicted"/>
<feature type="domain" description="HTH merR-type" evidence="2">
    <location>
        <begin position="8"/>
        <end position="76"/>
    </location>
</feature>
<dbReference type="EMBL" id="PGVA01000003">
    <property type="protein sequence ID" value="PLR86333.1"/>
    <property type="molecule type" value="Genomic_DNA"/>
</dbReference>
<dbReference type="OrthoDB" id="166060at2"/>
<evidence type="ECO:0000313" key="3">
    <source>
        <dbReference type="EMBL" id="PLR86333.1"/>
    </source>
</evidence>
<accession>A0A2N5GS19</accession>
<dbReference type="Proteomes" id="UP000234951">
    <property type="component" value="Unassembled WGS sequence"/>
</dbReference>
<evidence type="ECO:0000259" key="2">
    <source>
        <dbReference type="PROSITE" id="PS50937"/>
    </source>
</evidence>
<dbReference type="GO" id="GO:0003700">
    <property type="term" value="F:DNA-binding transcription factor activity"/>
    <property type="evidence" value="ECO:0007669"/>
    <property type="project" value="InterPro"/>
</dbReference>
<protein>
    <recommendedName>
        <fullName evidence="2">HTH merR-type domain-containing protein</fullName>
    </recommendedName>
</protein>
<dbReference type="PANTHER" id="PTHR30204:SF95">
    <property type="entry name" value="HTH-TYPE TRANSCRIPTIONAL REGULATOR CUER"/>
    <property type="match status" value="1"/>
</dbReference>
<evidence type="ECO:0000313" key="5">
    <source>
        <dbReference type="Proteomes" id="UP000234951"/>
    </source>
</evidence>
<dbReference type="GO" id="GO:0003677">
    <property type="term" value="F:DNA binding"/>
    <property type="evidence" value="ECO:0007669"/>
    <property type="project" value="UniProtKB-KW"/>
</dbReference>
<comment type="caution">
    <text evidence="3">The sequence shown here is derived from an EMBL/GenBank/DDBJ whole genome shotgun (WGS) entry which is preliminary data.</text>
</comment>
<reference evidence="4 6" key="2">
    <citation type="submission" date="2017-12" db="EMBL/GenBank/DDBJ databases">
        <title>Comparative Functional Genomics of Dry Heat Resistant strains isolated from the Viking Spacecraft.</title>
        <authorList>
            <person name="Seuylemezian A."/>
            <person name="Cooper K."/>
            <person name="Vaishampayan P."/>
        </authorList>
    </citation>
    <scope>NUCLEOTIDE SEQUENCE [LARGE SCALE GENOMIC DNA]</scope>
    <source>
        <strain evidence="4 6">ATCC 29669</strain>
    </source>
</reference>